<name>A0A316E5C6_9FLAO</name>
<keyword evidence="4" id="KW-1185">Reference proteome</keyword>
<gene>
    <name evidence="1" type="ORF">HZY62_01080</name>
    <name evidence="2" type="ORF">LX92_01087</name>
</gene>
<dbReference type="Gene3D" id="3.40.50.12580">
    <property type="match status" value="1"/>
</dbReference>
<reference evidence="2 3" key="1">
    <citation type="submission" date="2018-05" db="EMBL/GenBank/DDBJ databases">
        <title>Genomic Encyclopedia of Archaeal and Bacterial Type Strains, Phase II (KMG-II): from individual species to whole genera.</title>
        <authorList>
            <person name="Goeker M."/>
        </authorList>
    </citation>
    <scope>NUCLEOTIDE SEQUENCE [LARGE SCALE GENOMIC DNA]</scope>
    <source>
        <strain evidence="2 3">DSM 23514</strain>
    </source>
</reference>
<dbReference type="GO" id="GO:0016740">
    <property type="term" value="F:transferase activity"/>
    <property type="evidence" value="ECO:0007669"/>
    <property type="project" value="UniProtKB-KW"/>
</dbReference>
<comment type="caution">
    <text evidence="2">The sequence shown here is derived from an EMBL/GenBank/DDBJ whole genome shotgun (WGS) entry which is preliminary data.</text>
</comment>
<evidence type="ECO:0000313" key="2">
    <source>
        <dbReference type="EMBL" id="PWK24722.1"/>
    </source>
</evidence>
<organism evidence="2 3">
    <name type="scientific">Maribacter polysiphoniae</name>
    <dbReference type="NCBI Taxonomy" id="429344"/>
    <lineage>
        <taxon>Bacteria</taxon>
        <taxon>Pseudomonadati</taxon>
        <taxon>Bacteroidota</taxon>
        <taxon>Flavobacteriia</taxon>
        <taxon>Flavobacteriales</taxon>
        <taxon>Flavobacteriaceae</taxon>
        <taxon>Maribacter</taxon>
    </lineage>
</organism>
<dbReference type="InterPro" id="IPR043148">
    <property type="entry name" value="TagF_C"/>
</dbReference>
<evidence type="ECO:0000313" key="1">
    <source>
        <dbReference type="EMBL" id="MBD1259166.1"/>
    </source>
</evidence>
<accession>A0A316E5C6</accession>
<keyword evidence="2" id="KW-0808">Transferase</keyword>
<protein>
    <submittedName>
        <fullName evidence="1">CDP-glycerol glycerophosphotransferase family protein</fullName>
    </submittedName>
    <submittedName>
        <fullName evidence="2">CDP-glycerol:poly(Glycerophosphate) glycerophosphotransferase</fullName>
    </submittedName>
</protein>
<dbReference type="EMBL" id="QGGQ01000002">
    <property type="protein sequence ID" value="PWK24722.1"/>
    <property type="molecule type" value="Genomic_DNA"/>
</dbReference>
<sequence>MDKMVDKKIRIGFLYFEEIHHIPHFIGIASELSKNGKYEVDVLTYTSDHTYLYRLIKLLNAKNIHVKTLEQPLYRKAIDRITGRKKPSSVYLYRKHKNLFLTYDALVFTEKNHAFIHKARGKKKKPFLIIANHGAPGRGYSFQPAVKLFDLALLCGNFYVDRLKKENLLIENHAVIGYSKFDVISKDKQDTRPFPDNKPIVLYNPHFNKINSSWYTHGLKVLEYFYNSKDYNLVFAPHIYLFNRKGFLKPSIIDEKYFNAQNIHIDLGSIKSSNMSYTLNSDIYLGDVSSQIFEFGIKPRPSVFINALKIPKDKWKDDLNHRFWKTGEVIEDINEFETALHKFEEKKDQYLATQKQIFTDNFYIDEHYSASKKGAIAIDDFMTKQNTLKPNKL</sequence>
<dbReference type="RefSeq" id="WP_146197803.1">
    <property type="nucleotide sequence ID" value="NZ_CAJQNU010000075.1"/>
</dbReference>
<evidence type="ECO:0000313" key="4">
    <source>
        <dbReference type="Proteomes" id="UP000651837"/>
    </source>
</evidence>
<dbReference type="Proteomes" id="UP000651837">
    <property type="component" value="Unassembled WGS sequence"/>
</dbReference>
<proteinExistence type="predicted"/>
<dbReference type="AlphaFoldDB" id="A0A316E5C6"/>
<dbReference type="EMBL" id="JACWLN010000001">
    <property type="protein sequence ID" value="MBD1259166.1"/>
    <property type="molecule type" value="Genomic_DNA"/>
</dbReference>
<evidence type="ECO:0000313" key="3">
    <source>
        <dbReference type="Proteomes" id="UP000245667"/>
    </source>
</evidence>
<dbReference type="Proteomes" id="UP000245667">
    <property type="component" value="Unassembled WGS sequence"/>
</dbReference>
<dbReference type="OrthoDB" id="8437129at2"/>
<reference evidence="1 4" key="2">
    <citation type="submission" date="2020-07" db="EMBL/GenBank/DDBJ databases">
        <title>The draft genome sequence of Maribacter polysiphoniae KCTC 22021.</title>
        <authorList>
            <person name="Mu L."/>
        </authorList>
    </citation>
    <scope>NUCLEOTIDE SEQUENCE [LARGE SCALE GENOMIC DNA]</scope>
    <source>
        <strain evidence="1 4">KCTC 22021</strain>
    </source>
</reference>